<feature type="transmembrane region" description="Helical" evidence="6">
    <location>
        <begin position="343"/>
        <end position="364"/>
    </location>
</feature>
<reference evidence="8" key="1">
    <citation type="submission" date="2024-02" db="EMBL/GenBank/DDBJ databases">
        <authorList>
            <consortium name="ELIXIR-Norway"/>
            <consortium name="Elixir Norway"/>
        </authorList>
    </citation>
    <scope>NUCLEOTIDE SEQUENCE</scope>
</reference>
<keyword evidence="6" id="KW-0812">Transmembrane</keyword>
<evidence type="ECO:0000256" key="2">
    <source>
        <dbReference type="ARBA" id="ARBA00022963"/>
    </source>
</evidence>
<evidence type="ECO:0000313" key="8">
    <source>
        <dbReference type="EMBL" id="CAK9204442.1"/>
    </source>
</evidence>
<keyword evidence="1" id="KW-0378">Hydrolase</keyword>
<organism evidence="8 9">
    <name type="scientific">Sphagnum troendelagicum</name>
    <dbReference type="NCBI Taxonomy" id="128251"/>
    <lineage>
        <taxon>Eukaryota</taxon>
        <taxon>Viridiplantae</taxon>
        <taxon>Streptophyta</taxon>
        <taxon>Embryophyta</taxon>
        <taxon>Bryophyta</taxon>
        <taxon>Sphagnophytina</taxon>
        <taxon>Sphagnopsida</taxon>
        <taxon>Sphagnales</taxon>
        <taxon>Sphagnaceae</taxon>
        <taxon>Sphagnum</taxon>
    </lineage>
</organism>
<protein>
    <recommendedName>
        <fullName evidence="7">PNPLA domain-containing protein</fullName>
    </recommendedName>
</protein>
<feature type="transmembrane region" description="Helical" evidence="6">
    <location>
        <begin position="15"/>
        <end position="34"/>
    </location>
</feature>
<sequence length="1084" mass="120123">MKLEGISRGINLNSFMSYIVVGLYHLLVVCGISSKIPSSWKKLFTAQAIKIENQASDARKHTSEVDGDGSLESGSADNDSAFFERLDFLEQRWRERSLGRDSETEFPETTGPHYPCALMLSFTCGLSEMQERKWVERLKSLYGGAPQVERLAFSTVVQTQAWTYDDLLCHAEIILQQAHEDDNRSTLQLDSWGLLLNSTGKQVKLLKLQGIDVPVITSVVQVCAETLEIEGVHLDGVQIMASTNDHITNLLSISQISRGTKGPVLTVQCPSEYQNRGLQVYAAKPVNIDGSYISVHSEPAHVSVVDVSESSTDPSTSVLMLLTMAIPVAQISWSMLFPSRGSTAVAVVGQVLGWILGWLTLQLLATRYMCHIVEGESDGKWDWKIWKPCAAFVAVVLVSFLSWTQVLGPRAVIVVTVATVIIGLAIRGRIKHFGSRKAVKITSRRAYWTKLMDASITYDEWAQAASMLVPEGDLNESMLYDEAFVQGKLSELQQRRMEGSVQEIIFSLRADLSRNVGNMCNPQLHIRRQQIPRLVHEYQNEVRHHLHAICEMNPEEFTLEEKLTCMMETRQNFGRTALVFSGHVAFGTFHTSVFRTLVEHQVLPSIVVGVNVGAIVSSFATTRTSGELQYFFDHPAPPMQFYEKMCAAYVAAYRLSTQDASTYEIEKLQQSMQDLIGDLTFEEAFELSGRVLGISIPACRLGNQPSQFLNYLTSPHVVIWSAVAVSCAPPVGLLAFPELMIKNRAGEIVHYLPPTRMTAAQRQGCNASLETELPLQKLRELFNVNHFIISQSSPYIAPILHLKETIQAHGGLRGKLAKLAEIEVKHWCSHLANLGIEMGGFTSLYAQNWEADINIVLAMGFSQVISATVSHAEGPSPDELRKTAMAGRHCVWAKLSAIQASCGIELMLDDCIFELNRRIQAPMDANMEDEHMVLDEAYSPTTGQSEIHMGWPKAATDTINTINEDDMHEHVWSHRYLAASEAASEDYLLDLLCSCTMDGASTPIGGSSTVKGVGEIEKRKSIEGEETHKTGNYGFGQVPEVLSTKEKPDRRITAEQHEQETTQCTKKDGLPVTPALSSGSQIVV</sequence>
<feature type="compositionally biased region" description="Basic and acidic residues" evidence="5">
    <location>
        <begin position="1046"/>
        <end position="1069"/>
    </location>
</feature>
<proteinExistence type="predicted"/>
<dbReference type="Pfam" id="PF11815">
    <property type="entry name" value="DUF3336"/>
    <property type="match status" value="1"/>
</dbReference>
<keyword evidence="9" id="KW-1185">Reference proteome</keyword>
<dbReference type="SUPFAM" id="SSF52151">
    <property type="entry name" value="FabD/lysophospholipase-like"/>
    <property type="match status" value="1"/>
</dbReference>
<name>A0ABP0TT89_9BRYO</name>
<evidence type="ECO:0000256" key="6">
    <source>
        <dbReference type="SAM" id="Phobius"/>
    </source>
</evidence>
<keyword evidence="2" id="KW-0442">Lipid degradation</keyword>
<dbReference type="EMBL" id="OZ019906">
    <property type="protein sequence ID" value="CAK9204442.1"/>
    <property type="molecule type" value="Genomic_DNA"/>
</dbReference>
<gene>
    <name evidence="8" type="ORF">CSSPTR1EN2_LOCUS7388</name>
</gene>
<feature type="domain" description="PNPLA" evidence="7">
    <location>
        <begin position="578"/>
        <end position="758"/>
    </location>
</feature>
<dbReference type="PANTHER" id="PTHR14226:SF10">
    <property type="entry name" value="TRIACYLGLYCEROL LIPASE 4-RELATED"/>
    <property type="match status" value="1"/>
</dbReference>
<evidence type="ECO:0000256" key="4">
    <source>
        <dbReference type="PROSITE-ProRule" id="PRU01161"/>
    </source>
</evidence>
<feature type="transmembrane region" description="Helical" evidence="6">
    <location>
        <begin position="411"/>
        <end position="430"/>
    </location>
</feature>
<dbReference type="InterPro" id="IPR002641">
    <property type="entry name" value="PNPLA_dom"/>
</dbReference>
<dbReference type="InterPro" id="IPR050301">
    <property type="entry name" value="NTE"/>
</dbReference>
<keyword evidence="3" id="KW-0443">Lipid metabolism</keyword>
<evidence type="ECO:0000259" key="7">
    <source>
        <dbReference type="PROSITE" id="PS51635"/>
    </source>
</evidence>
<evidence type="ECO:0000256" key="3">
    <source>
        <dbReference type="ARBA" id="ARBA00023098"/>
    </source>
</evidence>
<accession>A0ABP0TT89</accession>
<evidence type="ECO:0000313" key="9">
    <source>
        <dbReference type="Proteomes" id="UP001497512"/>
    </source>
</evidence>
<dbReference type="PANTHER" id="PTHR14226">
    <property type="entry name" value="NEUROPATHY TARGET ESTERASE/SWISS CHEESE D.MELANOGASTER"/>
    <property type="match status" value="1"/>
</dbReference>
<evidence type="ECO:0000256" key="1">
    <source>
        <dbReference type="ARBA" id="ARBA00022801"/>
    </source>
</evidence>
<feature type="region of interest" description="Disordered" evidence="5">
    <location>
        <begin position="57"/>
        <end position="77"/>
    </location>
</feature>
<evidence type="ECO:0000256" key="5">
    <source>
        <dbReference type="SAM" id="MobiDB-lite"/>
    </source>
</evidence>
<dbReference type="PROSITE" id="PS51635">
    <property type="entry name" value="PNPLA"/>
    <property type="match status" value="1"/>
</dbReference>
<feature type="transmembrane region" description="Helical" evidence="6">
    <location>
        <begin position="385"/>
        <end position="405"/>
    </location>
</feature>
<keyword evidence="6" id="KW-1133">Transmembrane helix</keyword>
<dbReference type="Proteomes" id="UP001497512">
    <property type="component" value="Chromosome 14"/>
</dbReference>
<dbReference type="InterPro" id="IPR021771">
    <property type="entry name" value="Triacylglycerol_lipase_N"/>
</dbReference>
<keyword evidence="6" id="KW-0472">Membrane</keyword>
<comment type="caution">
    <text evidence="4">Lacks conserved residue(s) required for the propagation of feature annotation.</text>
</comment>
<dbReference type="InterPro" id="IPR016035">
    <property type="entry name" value="Acyl_Trfase/lysoPLipase"/>
</dbReference>
<feature type="region of interest" description="Disordered" evidence="5">
    <location>
        <begin position="1046"/>
        <end position="1084"/>
    </location>
</feature>
<feature type="compositionally biased region" description="Polar residues" evidence="5">
    <location>
        <begin position="1075"/>
        <end position="1084"/>
    </location>
</feature>